<dbReference type="AlphaFoldDB" id="A0A2U2BGM4"/>
<dbReference type="Proteomes" id="UP000245216">
    <property type="component" value="Unassembled WGS sequence"/>
</dbReference>
<sequence>MKTKGAPVLVAFDFDGTITDRDSLQDFIRRMRGWPVCFRAYLACVPRVLVWDRGPQRRQAIKHRFLRSALGGLSREQVQVLADTYVRDYVPQIVRPEMMERVRAHRERGDTVVLVSASPSIYLQPWAKAQGMAQVLGTELAFDEQKGCVGMASANCWGQEKVNRLQAWLGDKPVALDMAYGDSPGDAQMLAHTRQPWLRGRDQALPKLEA</sequence>
<dbReference type="NCBIfam" id="TIGR01488">
    <property type="entry name" value="HAD-SF-IB"/>
    <property type="match status" value="1"/>
</dbReference>
<dbReference type="Gene3D" id="3.40.50.1000">
    <property type="entry name" value="HAD superfamily/HAD-like"/>
    <property type="match status" value="1"/>
</dbReference>
<reference evidence="1 2" key="2">
    <citation type="submission" date="2018-05" db="EMBL/GenBank/DDBJ databases">
        <authorList>
            <person name="Lanie J.A."/>
            <person name="Ng W.-L."/>
            <person name="Kazmierczak K.M."/>
            <person name="Andrzejewski T.M."/>
            <person name="Davidsen T.M."/>
            <person name="Wayne K.J."/>
            <person name="Tettelin H."/>
            <person name="Glass J.I."/>
            <person name="Rusch D."/>
            <person name="Podicherti R."/>
            <person name="Tsui H.-C.T."/>
            <person name="Winkler M.E."/>
        </authorList>
    </citation>
    <scope>NUCLEOTIDE SEQUENCE [LARGE SCALE GENOMIC DNA]</scope>
    <source>
        <strain evidence="1 2">YBY</strain>
    </source>
</reference>
<dbReference type="GO" id="GO:0016787">
    <property type="term" value="F:hydrolase activity"/>
    <property type="evidence" value="ECO:0007669"/>
    <property type="project" value="UniProtKB-KW"/>
</dbReference>
<gene>
    <name evidence="1" type="ORF">DF183_15030</name>
</gene>
<name>A0A2U2BGM4_ALCFA</name>
<evidence type="ECO:0000313" key="1">
    <source>
        <dbReference type="EMBL" id="PWE13142.1"/>
    </source>
</evidence>
<dbReference type="NCBIfam" id="TIGR01490">
    <property type="entry name" value="HAD-SF-IB-hyp1"/>
    <property type="match status" value="1"/>
</dbReference>
<dbReference type="EMBL" id="QEXO01000004">
    <property type="protein sequence ID" value="PWE13142.1"/>
    <property type="molecule type" value="Genomic_DNA"/>
</dbReference>
<dbReference type="PANTHER" id="PTHR43344">
    <property type="entry name" value="PHOSPHOSERINE PHOSPHATASE"/>
    <property type="match status" value="1"/>
</dbReference>
<dbReference type="InterPro" id="IPR036412">
    <property type="entry name" value="HAD-like_sf"/>
</dbReference>
<dbReference type="InterPro" id="IPR050582">
    <property type="entry name" value="HAD-like_SerB"/>
</dbReference>
<dbReference type="Gene3D" id="1.20.1440.100">
    <property type="entry name" value="SG protein - dephosphorylation function"/>
    <property type="match status" value="1"/>
</dbReference>
<dbReference type="SUPFAM" id="SSF56784">
    <property type="entry name" value="HAD-like"/>
    <property type="match status" value="1"/>
</dbReference>
<organism evidence="1 2">
    <name type="scientific">Alcaligenes faecalis</name>
    <dbReference type="NCBI Taxonomy" id="511"/>
    <lineage>
        <taxon>Bacteria</taxon>
        <taxon>Pseudomonadati</taxon>
        <taxon>Pseudomonadota</taxon>
        <taxon>Betaproteobacteria</taxon>
        <taxon>Burkholderiales</taxon>
        <taxon>Alcaligenaceae</taxon>
        <taxon>Alcaligenes</taxon>
    </lineage>
</organism>
<protein>
    <submittedName>
        <fullName evidence="1">HAD-IB family hydrolase</fullName>
    </submittedName>
</protein>
<evidence type="ECO:0000313" key="2">
    <source>
        <dbReference type="Proteomes" id="UP000245216"/>
    </source>
</evidence>
<dbReference type="InterPro" id="IPR006385">
    <property type="entry name" value="HAD_hydro_SerB1"/>
</dbReference>
<dbReference type="InterPro" id="IPR023214">
    <property type="entry name" value="HAD_sf"/>
</dbReference>
<dbReference type="Pfam" id="PF12710">
    <property type="entry name" value="HAD"/>
    <property type="match status" value="1"/>
</dbReference>
<accession>A0A2U2BGM4</accession>
<comment type="caution">
    <text evidence="1">The sequence shown here is derived from an EMBL/GenBank/DDBJ whole genome shotgun (WGS) entry which is preliminary data.</text>
</comment>
<keyword evidence="1" id="KW-0378">Hydrolase</keyword>
<proteinExistence type="predicted"/>
<dbReference type="STRING" id="511.UZ73_16075"/>
<reference evidence="1 2" key="1">
    <citation type="submission" date="2018-05" db="EMBL/GenBank/DDBJ databases">
        <title>Genome Sequence of an Efficient Indole-Degrading Bacterium, Alcaligenes sp.YBY.</title>
        <authorList>
            <person name="Yang B."/>
        </authorList>
    </citation>
    <scope>NUCLEOTIDE SEQUENCE [LARGE SCALE GENOMIC DNA]</scope>
    <source>
        <strain evidence="1 2">YBY</strain>
    </source>
</reference>